<comment type="caution">
    <text evidence="1">The sequence shown here is derived from an EMBL/GenBank/DDBJ whole genome shotgun (WGS) entry which is preliminary data.</text>
</comment>
<accession>A0A103RVT6</accession>
<reference evidence="1 2" key="1">
    <citation type="submission" date="2015-11" db="EMBL/GenBank/DDBJ databases">
        <title>Expanding the genomic diversity of Burkholderia species for the development of highly accurate diagnostics.</title>
        <authorList>
            <person name="Sahl J."/>
            <person name="Keim P."/>
            <person name="Wagner D."/>
        </authorList>
    </citation>
    <scope>NUCLEOTIDE SEQUENCE [LARGE SCALE GENOMIC DNA]</scope>
    <source>
        <strain evidence="1 2">MSMB2036</strain>
    </source>
</reference>
<proteinExistence type="predicted"/>
<organism evidence="1 2">
    <name type="scientific">Burkholderia ubonensis</name>
    <dbReference type="NCBI Taxonomy" id="101571"/>
    <lineage>
        <taxon>Bacteria</taxon>
        <taxon>Pseudomonadati</taxon>
        <taxon>Pseudomonadota</taxon>
        <taxon>Betaproteobacteria</taxon>
        <taxon>Burkholderiales</taxon>
        <taxon>Burkholderiaceae</taxon>
        <taxon>Burkholderia</taxon>
        <taxon>Burkholderia cepacia complex</taxon>
    </lineage>
</organism>
<dbReference type="EMBL" id="LOXM01000025">
    <property type="protein sequence ID" value="KVG74803.1"/>
    <property type="molecule type" value="Genomic_DNA"/>
</dbReference>
<protein>
    <recommendedName>
        <fullName evidence="3">DUF4410 domain-containing protein</fullName>
    </recommendedName>
</protein>
<evidence type="ECO:0008006" key="3">
    <source>
        <dbReference type="Google" id="ProtNLM"/>
    </source>
</evidence>
<sequence length="194" mass="20541">MIVAGTFCLALSLSACMSMHSYVDSSLGEPHYSDLKKPASPQPVQLLVEFQTKGVPNARATEAFKPRVYEQVSQSGLFSQVSYEPVASGRKLSITINNLPQTENASAQGFGTGLTFGVVGTMVTDGYVCTATYAAPGHDAVTKVVKHAIYTTIGNASGPEGLKSMTLQDASSTMIRQIVAKSLEEIDQSSDLAQ</sequence>
<evidence type="ECO:0000313" key="1">
    <source>
        <dbReference type="EMBL" id="KVG74803.1"/>
    </source>
</evidence>
<gene>
    <name evidence="1" type="ORF">WJ33_14870</name>
</gene>
<name>A0A103RVT6_9BURK</name>
<dbReference type="Proteomes" id="UP000064029">
    <property type="component" value="Unassembled WGS sequence"/>
</dbReference>
<dbReference type="AlphaFoldDB" id="A0A103RVT6"/>
<evidence type="ECO:0000313" key="2">
    <source>
        <dbReference type="Proteomes" id="UP000064029"/>
    </source>
</evidence>